<dbReference type="SUPFAM" id="SSF160719">
    <property type="entry name" value="gpW/gp25-like"/>
    <property type="match status" value="1"/>
</dbReference>
<protein>
    <submittedName>
        <fullName evidence="1">GPW/gp25 family protein</fullName>
    </submittedName>
</protein>
<name>A0ABS8P683_9PSEU</name>
<dbReference type="Proteomes" id="UP001199469">
    <property type="component" value="Unassembled WGS sequence"/>
</dbReference>
<evidence type="ECO:0000313" key="1">
    <source>
        <dbReference type="EMBL" id="MCD2193528.1"/>
    </source>
</evidence>
<sequence length="117" mass="12199">MTQPLPTTTGPQHFALPFNLQANGSYGVVDQDSSDDVISCVRVLLATRVGERLEVPQFGIPDPTFAVGNPGWPGVLENAVARWEPRAAGHAIPTVVHEDGTAEVVAAVPSHPGGPAV</sequence>
<dbReference type="RefSeq" id="WP_230731767.1">
    <property type="nucleotide sequence ID" value="NZ_JAJNDB010000001.1"/>
</dbReference>
<dbReference type="Gene3D" id="3.10.450.40">
    <property type="match status" value="1"/>
</dbReference>
<comment type="caution">
    <text evidence="1">The sequence shown here is derived from an EMBL/GenBank/DDBJ whole genome shotgun (WGS) entry which is preliminary data.</text>
</comment>
<organism evidence="1 2">
    <name type="scientific">Actinomycetospora endophytica</name>
    <dbReference type="NCBI Taxonomy" id="2291215"/>
    <lineage>
        <taxon>Bacteria</taxon>
        <taxon>Bacillati</taxon>
        <taxon>Actinomycetota</taxon>
        <taxon>Actinomycetes</taxon>
        <taxon>Pseudonocardiales</taxon>
        <taxon>Pseudonocardiaceae</taxon>
        <taxon>Actinomycetospora</taxon>
    </lineage>
</organism>
<reference evidence="1 2" key="1">
    <citation type="submission" date="2021-11" db="EMBL/GenBank/DDBJ databases">
        <title>Draft genome sequence of Actinomycetospora sp. SF1 isolated from the rhizosphere soil.</title>
        <authorList>
            <person name="Duangmal K."/>
            <person name="Chantavorakit T."/>
        </authorList>
    </citation>
    <scope>NUCLEOTIDE SEQUENCE [LARGE SCALE GENOMIC DNA]</scope>
    <source>
        <strain evidence="1 2">TBRC 5722</strain>
    </source>
</reference>
<accession>A0ABS8P683</accession>
<gene>
    <name evidence="1" type="ORF">LQ327_09045</name>
</gene>
<keyword evidence="2" id="KW-1185">Reference proteome</keyword>
<proteinExistence type="predicted"/>
<dbReference type="EMBL" id="JAJNDB010000001">
    <property type="protein sequence ID" value="MCD2193528.1"/>
    <property type="molecule type" value="Genomic_DNA"/>
</dbReference>
<evidence type="ECO:0000313" key="2">
    <source>
        <dbReference type="Proteomes" id="UP001199469"/>
    </source>
</evidence>